<dbReference type="GO" id="GO:0005975">
    <property type="term" value="P:carbohydrate metabolic process"/>
    <property type="evidence" value="ECO:0007669"/>
    <property type="project" value="InterPro"/>
</dbReference>
<dbReference type="PANTHER" id="PTHR10963">
    <property type="entry name" value="GLYCOSYL HYDROLASE-RELATED"/>
    <property type="match status" value="1"/>
</dbReference>
<protein>
    <submittedName>
        <fullName evidence="3">Family 16 glycosylhydrolase</fullName>
    </submittedName>
</protein>
<dbReference type="PROSITE" id="PS51762">
    <property type="entry name" value="GH16_2"/>
    <property type="match status" value="1"/>
</dbReference>
<dbReference type="PANTHER" id="PTHR10963:SF55">
    <property type="entry name" value="GLYCOSIDE HYDROLASE FAMILY 16 PROTEIN"/>
    <property type="match status" value="1"/>
</dbReference>
<evidence type="ECO:0000313" key="3">
    <source>
        <dbReference type="EMBL" id="MBC3759197.1"/>
    </source>
</evidence>
<dbReference type="Pfam" id="PF00722">
    <property type="entry name" value="Glyco_hydro_16"/>
    <property type="match status" value="1"/>
</dbReference>
<dbReference type="GO" id="GO:0004553">
    <property type="term" value="F:hydrolase activity, hydrolyzing O-glycosyl compounds"/>
    <property type="evidence" value="ECO:0007669"/>
    <property type="project" value="InterPro"/>
</dbReference>
<accession>A0A923HIY9</accession>
<sequence>MTKLNRYLLIVVLCFFVMLQIACEQKAKEDENAKIAMEQSGPFPSSDPENKGGWVLNEEISDEFEGVKLDSSKWFIEGQNGDYYIWKGRPPSQFVPHNVNLKNGKLVITSQWEPDYEFADEKYADGKLNEAYGMLEGEPLPVTTGGIITKKRFLYGYMEVEAQVGYAAISGAFWGIGYEQELDIFELMGNPKKYGFIESGEHFIGTVHDWSPPAERPTQVFLHSEKLDFNTSSGFHVYGAEWGKDYLSFYIDGKHIKTFTQDEVGTDFILNNPMEIWLDSEIFKRLGVPHEEELPVDFSVKYMRVWQKPTDNLLAKDAAFYGFEGPVLFEDNPRPLDLLPVTKEANDYQKFWIFDEDSAKYLQIYEGHYSTGVESLRFVGYGKNEYLEAEKVEVKSPDGVLGLPIGNFKLSMKVWLDQGRITDSIHVTLINPKTELVFSGLRKLPRKEWVVINKNFYRSEASSHDDGMIIRIKKENLPETKAAKFFIDDIEIRALTD</sequence>
<gene>
    <name evidence="3" type="ORF">H7U19_12320</name>
</gene>
<dbReference type="SUPFAM" id="SSF49899">
    <property type="entry name" value="Concanavalin A-like lectins/glucanases"/>
    <property type="match status" value="1"/>
</dbReference>
<organism evidence="3 4">
    <name type="scientific">Hyunsoonleella aquatilis</name>
    <dbReference type="NCBI Taxonomy" id="2762758"/>
    <lineage>
        <taxon>Bacteria</taxon>
        <taxon>Pseudomonadati</taxon>
        <taxon>Bacteroidota</taxon>
        <taxon>Flavobacteriia</taxon>
        <taxon>Flavobacteriales</taxon>
        <taxon>Flavobacteriaceae</taxon>
    </lineage>
</organism>
<evidence type="ECO:0000256" key="1">
    <source>
        <dbReference type="ARBA" id="ARBA00006865"/>
    </source>
</evidence>
<evidence type="ECO:0000313" key="4">
    <source>
        <dbReference type="Proteomes" id="UP000656244"/>
    </source>
</evidence>
<reference evidence="3" key="1">
    <citation type="submission" date="2020-08" db="EMBL/GenBank/DDBJ databases">
        <title>Hyunsoonleella sp. strain SJ7 genome sequencing and assembly.</title>
        <authorList>
            <person name="Kim I."/>
        </authorList>
    </citation>
    <scope>NUCLEOTIDE SEQUENCE</scope>
    <source>
        <strain evidence="3">SJ7</strain>
    </source>
</reference>
<comment type="caution">
    <text evidence="3">The sequence shown here is derived from an EMBL/GenBank/DDBJ whole genome shotgun (WGS) entry which is preliminary data.</text>
</comment>
<dbReference type="AlphaFoldDB" id="A0A923HIY9"/>
<keyword evidence="4" id="KW-1185">Reference proteome</keyword>
<dbReference type="InterPro" id="IPR013320">
    <property type="entry name" value="ConA-like_dom_sf"/>
</dbReference>
<proteinExistence type="inferred from homology"/>
<name>A0A923HIY9_9FLAO</name>
<dbReference type="Gene3D" id="2.60.120.200">
    <property type="match status" value="1"/>
</dbReference>
<dbReference type="EMBL" id="JACNMF010000004">
    <property type="protein sequence ID" value="MBC3759197.1"/>
    <property type="molecule type" value="Genomic_DNA"/>
</dbReference>
<evidence type="ECO:0000259" key="2">
    <source>
        <dbReference type="PROSITE" id="PS51762"/>
    </source>
</evidence>
<dbReference type="RefSeq" id="WP_186562819.1">
    <property type="nucleotide sequence ID" value="NZ_JACNMF010000004.1"/>
</dbReference>
<dbReference type="InterPro" id="IPR050546">
    <property type="entry name" value="Glycosyl_Hydrlase_16"/>
</dbReference>
<feature type="domain" description="GH16" evidence="2">
    <location>
        <begin position="37"/>
        <end position="311"/>
    </location>
</feature>
<dbReference type="InterPro" id="IPR000757">
    <property type="entry name" value="Beta-glucanase-like"/>
</dbReference>
<comment type="similarity">
    <text evidence="1">Belongs to the glycosyl hydrolase 16 family.</text>
</comment>
<dbReference type="Proteomes" id="UP000656244">
    <property type="component" value="Unassembled WGS sequence"/>
</dbReference>